<accession>A0A336LGT9</accession>
<dbReference type="GO" id="GO:0005634">
    <property type="term" value="C:nucleus"/>
    <property type="evidence" value="ECO:0007669"/>
    <property type="project" value="UniProtKB-SubCell"/>
</dbReference>
<dbReference type="GO" id="GO:0008270">
    <property type="term" value="F:zinc ion binding"/>
    <property type="evidence" value="ECO:0007669"/>
    <property type="project" value="UniProtKB-KW"/>
</dbReference>
<dbReference type="VEuPathDB" id="VectorBase:CSON011434"/>
<dbReference type="Pfam" id="PF00096">
    <property type="entry name" value="zf-C2H2"/>
    <property type="match status" value="2"/>
</dbReference>
<dbReference type="EMBL" id="UFQT01000004">
    <property type="protein sequence ID" value="SSX17184.1"/>
    <property type="molecule type" value="Genomic_DNA"/>
</dbReference>
<proteinExistence type="predicted"/>
<dbReference type="PANTHER" id="PTHR24394">
    <property type="entry name" value="ZINC FINGER PROTEIN"/>
    <property type="match status" value="1"/>
</dbReference>
<feature type="domain" description="C2H2-type" evidence="8">
    <location>
        <begin position="278"/>
        <end position="305"/>
    </location>
</feature>
<dbReference type="FunFam" id="3.30.160.60:FF:000446">
    <property type="entry name" value="Zinc finger protein"/>
    <property type="match status" value="1"/>
</dbReference>
<keyword evidence="2" id="KW-0479">Metal-binding</keyword>
<evidence type="ECO:0000256" key="3">
    <source>
        <dbReference type="ARBA" id="ARBA00022737"/>
    </source>
</evidence>
<evidence type="ECO:0000256" key="5">
    <source>
        <dbReference type="ARBA" id="ARBA00022833"/>
    </source>
</evidence>
<dbReference type="PANTHER" id="PTHR24394:SF29">
    <property type="entry name" value="MYONEURIN"/>
    <property type="match status" value="1"/>
</dbReference>
<dbReference type="FunFam" id="3.30.160.60:FF:001573">
    <property type="entry name" value="Zinc finger protein 407"/>
    <property type="match status" value="1"/>
</dbReference>
<evidence type="ECO:0000259" key="8">
    <source>
        <dbReference type="PROSITE" id="PS50157"/>
    </source>
</evidence>
<dbReference type="PROSITE" id="PS50157">
    <property type="entry name" value="ZINC_FINGER_C2H2_2"/>
    <property type="match status" value="4"/>
</dbReference>
<dbReference type="GO" id="GO:0000981">
    <property type="term" value="F:DNA-binding transcription factor activity, RNA polymerase II-specific"/>
    <property type="evidence" value="ECO:0007669"/>
    <property type="project" value="TreeGrafter"/>
</dbReference>
<dbReference type="InterPro" id="IPR013087">
    <property type="entry name" value="Znf_C2H2_type"/>
</dbReference>
<dbReference type="SUPFAM" id="SSF57667">
    <property type="entry name" value="beta-beta-alpha zinc fingers"/>
    <property type="match status" value="3"/>
</dbReference>
<sequence>MKNKMCTKTNNSFSLACPLCCQTTFKSVESLKINLMKVVSGPLKCPICEEVVFGLDKLTLHLFAHSLSSEDQSTESKPFSTNDLMSVRKARIKISEQNNKKSSNDKNIIEKKVISNRQCEMCCLTFENADLMKIHSSLVHSIKDEENVKTSDLKYPCNLCSKSFKMKASLRIHLKVAHYGFSINDKHIEPKSQYASVDTSANSSMKNDQKKVGLLKTISDNNSCEICGKSFTTKYFLKKHKRLHTGEQPYSCNICQKTFTFQQSYHKHLLYHNDEKPHICTVCNRAFKELSTLHNHERIHSGEKPFKCETCGVMPYCCTACNKTFRYKVSQRTHKCTVQPPGTVIRKSGDLLQKLLNNVTLNLNSQHNLEYHIDSTSSENDLNHISLDDLVNESCNKMGLGHWNSDIGETHLNEITSNFQSIPSPTTYMENLITNSNNETTSLGRRNFNAFEDMKKINKANIIDSKLD</sequence>
<feature type="domain" description="C2H2-type" evidence="8">
    <location>
        <begin position="222"/>
        <end position="249"/>
    </location>
</feature>
<keyword evidence="5" id="KW-0862">Zinc</keyword>
<feature type="domain" description="C2H2-type" evidence="8">
    <location>
        <begin position="250"/>
        <end position="277"/>
    </location>
</feature>
<evidence type="ECO:0000256" key="2">
    <source>
        <dbReference type="ARBA" id="ARBA00022723"/>
    </source>
</evidence>
<keyword evidence="3" id="KW-0677">Repeat</keyword>
<evidence type="ECO:0000256" key="1">
    <source>
        <dbReference type="ARBA" id="ARBA00004123"/>
    </source>
</evidence>
<keyword evidence="4 7" id="KW-0863">Zinc-finger</keyword>
<organism evidence="9">
    <name type="scientific">Culicoides sonorensis</name>
    <name type="common">Biting midge</name>
    <dbReference type="NCBI Taxonomy" id="179676"/>
    <lineage>
        <taxon>Eukaryota</taxon>
        <taxon>Metazoa</taxon>
        <taxon>Ecdysozoa</taxon>
        <taxon>Arthropoda</taxon>
        <taxon>Hexapoda</taxon>
        <taxon>Insecta</taxon>
        <taxon>Pterygota</taxon>
        <taxon>Neoptera</taxon>
        <taxon>Endopterygota</taxon>
        <taxon>Diptera</taxon>
        <taxon>Nematocera</taxon>
        <taxon>Chironomoidea</taxon>
        <taxon>Ceratopogonidae</taxon>
        <taxon>Ceratopogoninae</taxon>
        <taxon>Culicoides</taxon>
        <taxon>Monoculicoides</taxon>
    </lineage>
</organism>
<evidence type="ECO:0000256" key="4">
    <source>
        <dbReference type="ARBA" id="ARBA00022771"/>
    </source>
</evidence>
<reference evidence="9" key="1">
    <citation type="submission" date="2018-07" db="EMBL/GenBank/DDBJ databases">
        <authorList>
            <person name="Quirk P.G."/>
            <person name="Krulwich T.A."/>
        </authorList>
    </citation>
    <scope>NUCLEOTIDE SEQUENCE</scope>
</reference>
<dbReference type="SMART" id="SM00355">
    <property type="entry name" value="ZnF_C2H2"/>
    <property type="match status" value="6"/>
</dbReference>
<protein>
    <submittedName>
        <fullName evidence="9">CSON011434 protein</fullName>
    </submittedName>
</protein>
<dbReference type="Gene3D" id="3.30.160.60">
    <property type="entry name" value="Classic Zinc Finger"/>
    <property type="match status" value="4"/>
</dbReference>
<evidence type="ECO:0000313" key="9">
    <source>
        <dbReference type="EMBL" id="SSX17184.1"/>
    </source>
</evidence>
<evidence type="ECO:0000256" key="7">
    <source>
        <dbReference type="PROSITE-ProRule" id="PRU00042"/>
    </source>
</evidence>
<keyword evidence="6" id="KW-0539">Nucleus</keyword>
<evidence type="ECO:0000256" key="6">
    <source>
        <dbReference type="ARBA" id="ARBA00023242"/>
    </source>
</evidence>
<dbReference type="InterPro" id="IPR036236">
    <property type="entry name" value="Znf_C2H2_sf"/>
</dbReference>
<feature type="domain" description="C2H2-type" evidence="8">
    <location>
        <begin position="155"/>
        <end position="180"/>
    </location>
</feature>
<name>A0A336LGT9_CULSO</name>
<comment type="subcellular location">
    <subcellularLocation>
        <location evidence="1">Nucleus</location>
    </subcellularLocation>
</comment>
<dbReference type="AlphaFoldDB" id="A0A336LGT9"/>
<gene>
    <name evidence="9" type="primary">CSON011434</name>
</gene>
<dbReference type="PROSITE" id="PS00028">
    <property type="entry name" value="ZINC_FINGER_C2H2_1"/>
    <property type="match status" value="6"/>
</dbReference>